<evidence type="ECO:0000256" key="3">
    <source>
        <dbReference type="ARBA" id="ARBA00023002"/>
    </source>
</evidence>
<dbReference type="SUPFAM" id="SSF51735">
    <property type="entry name" value="NAD(P)-binding Rossmann-fold domains"/>
    <property type="match status" value="1"/>
</dbReference>
<feature type="region of interest" description="Disordered" evidence="4">
    <location>
        <begin position="1"/>
        <end position="38"/>
    </location>
</feature>
<dbReference type="Proteomes" id="UP001596067">
    <property type="component" value="Unassembled WGS sequence"/>
</dbReference>
<dbReference type="PRINTS" id="PR00081">
    <property type="entry name" value="GDHRDH"/>
</dbReference>
<comment type="similarity">
    <text evidence="1">Belongs to the short-chain dehydrogenases/reductases (SDR) family.</text>
</comment>
<sequence length="333" mass="34107">MTNTASTSTAGIESTAPTAPTATTAPTAPTATAATGESARPARIALVTGANQGLGRALVEGLAARMAPQDLVLLTGRHAGRVADAAREVAGAPATRARVEGRVLDVADADAVAALAAELAERHGGVDVVVSNAIAPLLPDRSQAEQADGFIDVANGGTHAVIRSFGPVLRPGGRLLVVASGLGTLGFLPPRLQPLFDGASLEQVEYAVESWRSAVHARTAQEAGWPLWINIPSKVAQVAAVRAAADLRRERDLAEGTLVAAVCPGMVDTRASRPWFTDYSGAQTPAEAAAAVLDLILADGVDPAYYGELVQFGKVLPWTGGAPLTEQDALLTP</sequence>
<evidence type="ECO:0000256" key="1">
    <source>
        <dbReference type="ARBA" id="ARBA00006484"/>
    </source>
</evidence>
<organism evidence="5 6">
    <name type="scientific">Kitasatospora aburaviensis</name>
    <dbReference type="NCBI Taxonomy" id="67265"/>
    <lineage>
        <taxon>Bacteria</taxon>
        <taxon>Bacillati</taxon>
        <taxon>Actinomycetota</taxon>
        <taxon>Actinomycetes</taxon>
        <taxon>Kitasatosporales</taxon>
        <taxon>Streptomycetaceae</taxon>
        <taxon>Kitasatospora</taxon>
    </lineage>
</organism>
<evidence type="ECO:0000313" key="6">
    <source>
        <dbReference type="Proteomes" id="UP001596067"/>
    </source>
</evidence>
<dbReference type="RefSeq" id="WP_313762273.1">
    <property type="nucleotide sequence ID" value="NZ_BAAAVH010000009.1"/>
</dbReference>
<name>A0ABW1F7Q3_9ACTN</name>
<feature type="compositionally biased region" description="Low complexity" evidence="4">
    <location>
        <begin position="15"/>
        <end position="35"/>
    </location>
</feature>
<protein>
    <submittedName>
        <fullName evidence="5">SDR family NAD(P)-dependent oxidoreductase</fullName>
    </submittedName>
</protein>
<dbReference type="InterPro" id="IPR002347">
    <property type="entry name" value="SDR_fam"/>
</dbReference>
<evidence type="ECO:0000313" key="5">
    <source>
        <dbReference type="EMBL" id="MFC5890298.1"/>
    </source>
</evidence>
<dbReference type="InterPro" id="IPR036291">
    <property type="entry name" value="NAD(P)-bd_dom_sf"/>
</dbReference>
<accession>A0ABW1F7Q3</accession>
<dbReference type="Gene3D" id="3.40.50.720">
    <property type="entry name" value="NAD(P)-binding Rossmann-like Domain"/>
    <property type="match status" value="1"/>
</dbReference>
<gene>
    <name evidence="5" type="ORF">ACFP0N_35625</name>
</gene>
<feature type="compositionally biased region" description="Polar residues" evidence="4">
    <location>
        <begin position="1"/>
        <end position="12"/>
    </location>
</feature>
<proteinExistence type="inferred from homology"/>
<dbReference type="PANTHER" id="PTHR43963">
    <property type="entry name" value="CARBONYL REDUCTASE 1-RELATED"/>
    <property type="match status" value="1"/>
</dbReference>
<keyword evidence="2" id="KW-0521">NADP</keyword>
<dbReference type="EMBL" id="JBHSOD010000077">
    <property type="protein sequence ID" value="MFC5890298.1"/>
    <property type="molecule type" value="Genomic_DNA"/>
</dbReference>
<evidence type="ECO:0000256" key="2">
    <source>
        <dbReference type="ARBA" id="ARBA00022857"/>
    </source>
</evidence>
<keyword evidence="6" id="KW-1185">Reference proteome</keyword>
<evidence type="ECO:0000256" key="4">
    <source>
        <dbReference type="SAM" id="MobiDB-lite"/>
    </source>
</evidence>
<dbReference type="Pfam" id="PF00106">
    <property type="entry name" value="adh_short"/>
    <property type="match status" value="1"/>
</dbReference>
<keyword evidence="3" id="KW-0560">Oxidoreductase</keyword>
<comment type="caution">
    <text evidence="5">The sequence shown here is derived from an EMBL/GenBank/DDBJ whole genome shotgun (WGS) entry which is preliminary data.</text>
</comment>
<dbReference type="PANTHER" id="PTHR43963:SF6">
    <property type="entry name" value="CHAIN DEHYDROGENASE FAMILY PROTEIN, PUTATIVE (AFU_ORTHOLOGUE AFUA_3G15350)-RELATED"/>
    <property type="match status" value="1"/>
</dbReference>
<reference evidence="6" key="1">
    <citation type="journal article" date="2019" name="Int. J. Syst. Evol. Microbiol.">
        <title>The Global Catalogue of Microorganisms (GCM) 10K type strain sequencing project: providing services to taxonomists for standard genome sequencing and annotation.</title>
        <authorList>
            <consortium name="The Broad Institute Genomics Platform"/>
            <consortium name="The Broad Institute Genome Sequencing Center for Infectious Disease"/>
            <person name="Wu L."/>
            <person name="Ma J."/>
        </authorList>
    </citation>
    <scope>NUCLEOTIDE SEQUENCE [LARGE SCALE GENOMIC DNA]</scope>
    <source>
        <strain evidence="6">CGMCC 4.1469</strain>
    </source>
</reference>